<dbReference type="Proteomes" id="UP000683925">
    <property type="component" value="Unassembled WGS sequence"/>
</dbReference>
<sequence>MQQYPIRSYSKHQNQLQEHSTRYTPNKFTDWHKKYEPKHKLDCQPDLYFHAQSIINQRQFQVRERRFSQPDYPQQKLSQYSSEPSNKENRPQFQTKFDFKNIDHILQNRLNQRL</sequence>
<reference evidence="2" key="1">
    <citation type="submission" date="2021-01" db="EMBL/GenBank/DDBJ databases">
        <authorList>
            <consortium name="Genoscope - CEA"/>
            <person name="William W."/>
        </authorList>
    </citation>
    <scope>NUCLEOTIDE SEQUENCE</scope>
</reference>
<accession>A0A8S1Y8I0</accession>
<feature type="region of interest" description="Disordered" evidence="1">
    <location>
        <begin position="64"/>
        <end position="98"/>
    </location>
</feature>
<evidence type="ECO:0000256" key="1">
    <source>
        <dbReference type="SAM" id="MobiDB-lite"/>
    </source>
</evidence>
<feature type="region of interest" description="Disordered" evidence="1">
    <location>
        <begin position="1"/>
        <end position="23"/>
    </location>
</feature>
<gene>
    <name evidence="2" type="ORF">POCTA_138.1.T1500122</name>
</gene>
<dbReference type="EMBL" id="CAJJDP010000152">
    <property type="protein sequence ID" value="CAD8210345.1"/>
    <property type="molecule type" value="Genomic_DNA"/>
</dbReference>
<keyword evidence="3" id="KW-1185">Reference proteome</keyword>
<comment type="caution">
    <text evidence="2">The sequence shown here is derived from an EMBL/GenBank/DDBJ whole genome shotgun (WGS) entry which is preliminary data.</text>
</comment>
<dbReference type="OrthoDB" id="285149at2759"/>
<name>A0A8S1Y8I0_PAROT</name>
<organism evidence="2 3">
    <name type="scientific">Paramecium octaurelia</name>
    <dbReference type="NCBI Taxonomy" id="43137"/>
    <lineage>
        <taxon>Eukaryota</taxon>
        <taxon>Sar</taxon>
        <taxon>Alveolata</taxon>
        <taxon>Ciliophora</taxon>
        <taxon>Intramacronucleata</taxon>
        <taxon>Oligohymenophorea</taxon>
        <taxon>Peniculida</taxon>
        <taxon>Parameciidae</taxon>
        <taxon>Paramecium</taxon>
    </lineage>
</organism>
<protein>
    <submittedName>
        <fullName evidence="2">Uncharacterized protein</fullName>
    </submittedName>
</protein>
<evidence type="ECO:0000313" key="3">
    <source>
        <dbReference type="Proteomes" id="UP000683925"/>
    </source>
</evidence>
<evidence type="ECO:0000313" key="2">
    <source>
        <dbReference type="EMBL" id="CAD8210345.1"/>
    </source>
</evidence>
<proteinExistence type="predicted"/>
<feature type="compositionally biased region" description="Polar residues" evidence="1">
    <location>
        <begin position="71"/>
        <end position="84"/>
    </location>
</feature>
<dbReference type="AlphaFoldDB" id="A0A8S1Y8I0"/>